<dbReference type="NCBIfam" id="NF033708">
    <property type="entry name" value="T9SS_Cterm_ChiA"/>
    <property type="match status" value="1"/>
</dbReference>
<evidence type="ECO:0000313" key="2">
    <source>
        <dbReference type="EMBL" id="MBE8727445.1"/>
    </source>
</evidence>
<dbReference type="Gene3D" id="2.60.40.10">
    <property type="entry name" value="Immunoglobulins"/>
    <property type="match status" value="1"/>
</dbReference>
<dbReference type="InterPro" id="IPR055354">
    <property type="entry name" value="DUF7507"/>
</dbReference>
<accession>A0ABR9TQ03</accession>
<keyword evidence="3" id="KW-1185">Reference proteome</keyword>
<sequence>MSQKLHLHFRSFTMHFLMLSFFLFSIKTTAQLRISRIHTDWKGYWTSNDKTLVNNRPDTANNLLAFQWNGTTYSTGVNDNTLTTQGVTFVPQKFRALKIQSLGYTTDTYFLQGSMIDGSNAVTKLEPPLVGTTATGPELAARLTDGVNGLTLGTGIANIKAGTAEFKIGTNNLNITGIGDGKPDLIVTQVAEPGGTPDKFKFVDAAGNTIGTEISVNFVSIDAVGTYSLDLFRADNGAPAFTAADKRDIRMLGIETSSFGITAANASQVDRFVVTFSGNSDCAFIAFNTESLKIAELSMIKSVSMPSACGKAGDVLTYSFDIKNTGEVPISNISVSDPMAGLTIAGNSIPTLAAGDTRTLTGTYTITPANVSAGKVVNSAKVSGSDPSLNIVEDVSGHSYTDNIATEIILLPPPTLGAITNVGCSNLGSIELSNLPAGSWSVQRTPGGVVTTGTGTTATISNIPVGTAYSFTVTTSSGCKSPSSAPFNIVNQSTTTWDGTAWSQGAPDINKNVVFSGPYTITGNINACALTVSAGVNLVVPTNVTLNVLNAVSVSSTGSLTFENNSSLVQTNNVTNTGNIIYRRITKPVRRYDFTYWSSPIYSSAYTLKSLSSATLADKYYYYDSTNSTWKISYRGEMVMAPGVSYSVRAPQTYSITNAATYLATFTGVPNNGNFSITTIAGNWYLIGNPYPSAISADAFINSNLHTGAIYLWTHNSPPSNAVAGDAKYNYTSSDYAVYTLAGGTGTTAGADRPNGYIAAGQGFFVNSSTATPIVFTNSMRRVGNNTQFYKTAANEDGDKNRLWLNFSNEQGAFKQILLGYMEGATNNIDTNYDAETMNANSYVDFYTISNTNQLTIQARALPFDNTETVPVGYKTTIAGDFTIAINEVDGFFTGQEVYLEDKLLEKIHDLRTSNYTFSSAIGTFTDRFVLRYTNKTLGNEDFESADNNLLVSVKDKIVKVNSLNENIKEVSVYDIAGHLLYNKKKVNETELSIQNLQSSNQVLLVKVTLENDHIVTKKIIFQ</sequence>
<organism evidence="2 3">
    <name type="scientific">Flavobacterium hungaricum</name>
    <dbReference type="NCBI Taxonomy" id="2082725"/>
    <lineage>
        <taxon>Bacteria</taxon>
        <taxon>Pseudomonadati</taxon>
        <taxon>Bacteroidota</taxon>
        <taxon>Flavobacteriia</taxon>
        <taxon>Flavobacteriales</taxon>
        <taxon>Flavobacteriaceae</taxon>
        <taxon>Flavobacterium</taxon>
    </lineage>
</organism>
<comment type="caution">
    <text evidence="2">The sequence shown here is derived from an EMBL/GenBank/DDBJ whole genome shotgun (WGS) entry which is preliminary data.</text>
</comment>
<dbReference type="InterPro" id="IPR047589">
    <property type="entry name" value="DUF11_rpt"/>
</dbReference>
<reference evidence="2 3" key="1">
    <citation type="submission" date="2018-07" db="EMBL/GenBank/DDBJ databases">
        <title>Genome assembly of strain KB82.</title>
        <authorList>
            <person name="Kukolya J."/>
            <person name="Horvath B."/>
            <person name="Nagy I."/>
            <person name="Toth A."/>
        </authorList>
    </citation>
    <scope>NUCLEOTIDE SEQUENCE [LARGE SCALE GENOMIC DNA]</scope>
    <source>
        <strain evidence="2 3">Kb82</strain>
    </source>
</reference>
<dbReference type="Proteomes" id="UP000640614">
    <property type="component" value="Unassembled WGS sequence"/>
</dbReference>
<name>A0ABR9TQ03_9FLAO</name>
<dbReference type="InterPro" id="IPR013783">
    <property type="entry name" value="Ig-like_fold"/>
</dbReference>
<protein>
    <recommendedName>
        <fullName evidence="1">DUF7507 domain-containing protein</fullName>
    </recommendedName>
</protein>
<gene>
    <name evidence="2" type="ORF">C4F50_21230</name>
</gene>
<evidence type="ECO:0000313" key="3">
    <source>
        <dbReference type="Proteomes" id="UP000640614"/>
    </source>
</evidence>
<dbReference type="NCBIfam" id="TIGR01451">
    <property type="entry name" value="B_ant_repeat"/>
    <property type="match status" value="1"/>
</dbReference>
<dbReference type="EMBL" id="PRDM01000005">
    <property type="protein sequence ID" value="MBE8727445.1"/>
    <property type="molecule type" value="Genomic_DNA"/>
</dbReference>
<proteinExistence type="predicted"/>
<dbReference type="Pfam" id="PF24346">
    <property type="entry name" value="DUF7507"/>
    <property type="match status" value="1"/>
</dbReference>
<evidence type="ECO:0000259" key="1">
    <source>
        <dbReference type="Pfam" id="PF24346"/>
    </source>
</evidence>
<feature type="domain" description="DUF7507" evidence="1">
    <location>
        <begin position="296"/>
        <end position="394"/>
    </location>
</feature>
<dbReference type="RefSeq" id="WP_194140600.1">
    <property type="nucleotide sequence ID" value="NZ_PRDM01000005.1"/>
</dbReference>